<dbReference type="InterPro" id="IPR019852">
    <property type="entry name" value="Motility-assoc_prot_GldL"/>
</dbReference>
<evidence type="ECO:0000313" key="4">
    <source>
        <dbReference type="Proteomes" id="UP001501207"/>
    </source>
</evidence>
<dbReference type="Pfam" id="PF22827">
    <property type="entry name" value="GldL_N"/>
    <property type="match status" value="1"/>
</dbReference>
<proteinExistence type="predicted"/>
<feature type="transmembrane region" description="Helical" evidence="1">
    <location>
        <begin position="12"/>
        <end position="31"/>
    </location>
</feature>
<dbReference type="SUPFAM" id="SSF58104">
    <property type="entry name" value="Methyl-accepting chemotaxis protein (MCP) signaling domain"/>
    <property type="match status" value="1"/>
</dbReference>
<feature type="transmembrane region" description="Helical" evidence="1">
    <location>
        <begin position="43"/>
        <end position="61"/>
    </location>
</feature>
<organism evidence="3 4">
    <name type="scientific">Compostibacter hankyongensis</name>
    <dbReference type="NCBI Taxonomy" id="1007089"/>
    <lineage>
        <taxon>Bacteria</taxon>
        <taxon>Pseudomonadati</taxon>
        <taxon>Bacteroidota</taxon>
        <taxon>Chitinophagia</taxon>
        <taxon>Chitinophagales</taxon>
        <taxon>Chitinophagaceae</taxon>
        <taxon>Compostibacter</taxon>
    </lineage>
</organism>
<keyword evidence="4" id="KW-1185">Reference proteome</keyword>
<gene>
    <name evidence="3" type="ORF">GCM10023143_02680</name>
</gene>
<dbReference type="EMBL" id="BAABFN010000001">
    <property type="protein sequence ID" value="GAA4301147.1"/>
    <property type="molecule type" value="Genomic_DNA"/>
</dbReference>
<keyword evidence="1" id="KW-0812">Transmembrane</keyword>
<accession>A0ABP8FDG3</accession>
<evidence type="ECO:0000259" key="2">
    <source>
        <dbReference type="Pfam" id="PF22827"/>
    </source>
</evidence>
<keyword evidence="1" id="KW-0472">Membrane</keyword>
<protein>
    <recommendedName>
        <fullName evidence="2">Gliding motility protein GldL-like N-terminal domain-containing protein</fullName>
    </recommendedName>
</protein>
<reference evidence="4" key="1">
    <citation type="journal article" date="2019" name="Int. J. Syst. Evol. Microbiol.">
        <title>The Global Catalogue of Microorganisms (GCM) 10K type strain sequencing project: providing services to taxonomists for standard genome sequencing and annotation.</title>
        <authorList>
            <consortium name="The Broad Institute Genomics Platform"/>
            <consortium name="The Broad Institute Genome Sequencing Center for Infectious Disease"/>
            <person name="Wu L."/>
            <person name="Ma J."/>
        </authorList>
    </citation>
    <scope>NUCLEOTIDE SEQUENCE [LARGE SCALE GENOMIC DNA]</scope>
    <source>
        <strain evidence="4">JCM 17664</strain>
    </source>
</reference>
<keyword evidence="1" id="KW-1133">Transmembrane helix</keyword>
<dbReference type="Proteomes" id="UP001501207">
    <property type="component" value="Unassembled WGS sequence"/>
</dbReference>
<sequence>MANFFTTKKGKDTLNVIFSVGAAVVIFGALAKIEHWGGPLSHALEVGMLVETVVFLLMALIPAEKEYHWDRFFPNITMSPEEEKSRTGRFEMTPFALGGSQGNPALQKMDRMLEEADITPANLQKLSDNFQRLGNTVDKMSEISDVVAATGDYTQRTREATVALSSMKEAYEAAGSAVQSFNNASGSAQTFHEQLQTMTQNLASLNAIYELELQDTNNHLKVMNKFYSSLAEASERMTVGAEDARKTQEQIAVLARNLSSLNAIYGNMLSAMQGSR</sequence>
<evidence type="ECO:0000256" key="1">
    <source>
        <dbReference type="SAM" id="Phobius"/>
    </source>
</evidence>
<feature type="domain" description="Gliding motility protein GldL-like N-terminal" evidence="2">
    <location>
        <begin position="17"/>
        <end position="76"/>
    </location>
</feature>
<name>A0ABP8FDG3_9BACT</name>
<evidence type="ECO:0000313" key="3">
    <source>
        <dbReference type="EMBL" id="GAA4301147.1"/>
    </source>
</evidence>
<dbReference type="NCBIfam" id="TIGR03513">
    <property type="entry name" value="GldL_gliding"/>
    <property type="match status" value="1"/>
</dbReference>
<comment type="caution">
    <text evidence="3">The sequence shown here is derived from an EMBL/GenBank/DDBJ whole genome shotgun (WGS) entry which is preliminary data.</text>
</comment>
<dbReference type="RefSeq" id="WP_344974093.1">
    <property type="nucleotide sequence ID" value="NZ_BAABFN010000001.1"/>
</dbReference>
<dbReference type="InterPro" id="IPR055087">
    <property type="entry name" value="GldL-like_N"/>
</dbReference>